<dbReference type="GO" id="GO:0005886">
    <property type="term" value="C:plasma membrane"/>
    <property type="evidence" value="ECO:0007669"/>
    <property type="project" value="TreeGrafter"/>
</dbReference>
<dbReference type="GO" id="GO:0005525">
    <property type="term" value="F:GTP binding"/>
    <property type="evidence" value="ECO:0007669"/>
    <property type="project" value="UniProtKB-KW"/>
</dbReference>
<dbReference type="InterPro" id="IPR045063">
    <property type="entry name" value="Dynamin_N"/>
</dbReference>
<dbReference type="InterPro" id="IPR022812">
    <property type="entry name" value="Dynamin"/>
</dbReference>
<dbReference type="PANTHER" id="PTHR11566:SF212">
    <property type="entry name" value="DYNAMIN"/>
    <property type="match status" value="1"/>
</dbReference>
<feature type="domain" description="Dynamin-type G" evidence="3">
    <location>
        <begin position="22"/>
        <end position="92"/>
    </location>
</feature>
<reference evidence="4" key="1">
    <citation type="submission" date="2016-04" db="EMBL/GenBank/DDBJ databases">
        <authorList>
            <person name="Calderon-Fernandez G.M.Sr."/>
        </authorList>
    </citation>
    <scope>NUCLEOTIDE SEQUENCE</scope>
    <source>
        <strain evidence="4">Int1</strain>
        <tissue evidence="4">Integument</tissue>
    </source>
</reference>
<dbReference type="GO" id="GO:0005874">
    <property type="term" value="C:microtubule"/>
    <property type="evidence" value="ECO:0007669"/>
    <property type="project" value="TreeGrafter"/>
</dbReference>
<name>A0A170WPP5_TRIIF</name>
<keyword evidence="1" id="KW-0547">Nucleotide-binding</keyword>
<dbReference type="PANTHER" id="PTHR11566">
    <property type="entry name" value="DYNAMIN"/>
    <property type="match status" value="1"/>
</dbReference>
<organism evidence="4">
    <name type="scientific">Triatoma infestans</name>
    <name type="common">Assassin bug</name>
    <dbReference type="NCBI Taxonomy" id="30076"/>
    <lineage>
        <taxon>Eukaryota</taxon>
        <taxon>Metazoa</taxon>
        <taxon>Ecdysozoa</taxon>
        <taxon>Arthropoda</taxon>
        <taxon>Hexapoda</taxon>
        <taxon>Insecta</taxon>
        <taxon>Pterygota</taxon>
        <taxon>Neoptera</taxon>
        <taxon>Paraneoptera</taxon>
        <taxon>Hemiptera</taxon>
        <taxon>Heteroptera</taxon>
        <taxon>Panheteroptera</taxon>
        <taxon>Cimicomorpha</taxon>
        <taxon>Reduviidae</taxon>
        <taxon>Triatominae</taxon>
        <taxon>Triatoma</taxon>
    </lineage>
</organism>
<dbReference type="GO" id="GO:0008017">
    <property type="term" value="F:microtubule binding"/>
    <property type="evidence" value="ECO:0007669"/>
    <property type="project" value="TreeGrafter"/>
</dbReference>
<reference evidence="4" key="2">
    <citation type="journal article" date="2017" name="J. Med. Entomol.">
        <title>Transcriptome Analysis of the Triatoma infestans (Hemiptera: Reduviidae) Integument.</title>
        <authorList>
            <person name="Calderon-Fernandez G.M."/>
            <person name="Moriconi D.E."/>
            <person name="Dulbecco A.B."/>
            <person name="Juarez M.P."/>
        </authorList>
    </citation>
    <scope>NUCLEOTIDE SEQUENCE</scope>
    <source>
        <strain evidence="4">Int1</strain>
        <tissue evidence="4">Integument</tissue>
    </source>
</reference>
<sequence>MDLMMQVSEKLKCVCTLTNCDQFELPSVIVIGEPNSGKSSLIGSLVGHAFLPIGPNNVTRCPVEINVVKKTKRRHPRLGSISEYTGLPNYRF</sequence>
<dbReference type="Gene3D" id="3.40.50.300">
    <property type="entry name" value="P-loop containing nucleotide triphosphate hydrolases"/>
    <property type="match status" value="1"/>
</dbReference>
<dbReference type="AlphaFoldDB" id="A0A170WPP5"/>
<dbReference type="InterPro" id="IPR030381">
    <property type="entry name" value="G_DYNAMIN_dom"/>
</dbReference>
<accession>A0A170WPP5</accession>
<dbReference type="GO" id="GO:0005737">
    <property type="term" value="C:cytoplasm"/>
    <property type="evidence" value="ECO:0007669"/>
    <property type="project" value="TreeGrafter"/>
</dbReference>
<dbReference type="GO" id="GO:0003924">
    <property type="term" value="F:GTPase activity"/>
    <property type="evidence" value="ECO:0007669"/>
    <property type="project" value="TreeGrafter"/>
</dbReference>
<proteinExistence type="predicted"/>
<dbReference type="PROSITE" id="PS51718">
    <property type="entry name" value="G_DYNAMIN_2"/>
    <property type="match status" value="1"/>
</dbReference>
<dbReference type="InterPro" id="IPR027417">
    <property type="entry name" value="P-loop_NTPase"/>
</dbReference>
<dbReference type="Pfam" id="PF00350">
    <property type="entry name" value="Dynamin_N"/>
    <property type="match status" value="1"/>
</dbReference>
<dbReference type="GO" id="GO:0031623">
    <property type="term" value="P:receptor internalization"/>
    <property type="evidence" value="ECO:0007669"/>
    <property type="project" value="TreeGrafter"/>
</dbReference>
<dbReference type="SUPFAM" id="SSF52540">
    <property type="entry name" value="P-loop containing nucleoside triphosphate hydrolases"/>
    <property type="match status" value="1"/>
</dbReference>
<evidence type="ECO:0000256" key="2">
    <source>
        <dbReference type="ARBA" id="ARBA00023134"/>
    </source>
</evidence>
<evidence type="ECO:0000256" key="1">
    <source>
        <dbReference type="ARBA" id="ARBA00022741"/>
    </source>
</evidence>
<dbReference type="PRINTS" id="PR00195">
    <property type="entry name" value="DYNAMIN"/>
</dbReference>
<protein>
    <submittedName>
        <fullName evidence="4">Dynamin gtpase</fullName>
    </submittedName>
</protein>
<keyword evidence="2" id="KW-0342">GTP-binding</keyword>
<evidence type="ECO:0000259" key="3">
    <source>
        <dbReference type="PROSITE" id="PS51718"/>
    </source>
</evidence>
<evidence type="ECO:0000313" key="4">
    <source>
        <dbReference type="EMBL" id="JAR97998.1"/>
    </source>
</evidence>
<dbReference type="EMBL" id="GEMB01005320">
    <property type="protein sequence ID" value="JAR97998.1"/>
    <property type="molecule type" value="Transcribed_RNA"/>
</dbReference>